<feature type="compositionally biased region" description="Low complexity" evidence="1">
    <location>
        <begin position="155"/>
        <end position="175"/>
    </location>
</feature>
<sequence>MGSDIYREGYSLETLRDLEQVELLSSEDSEGYYIDTSIRRLFKLLWFGYPEEDHKQAELLPRKTAIYNTFRLPALKSHLFDPEYTSMLNGVRFRNSVLQKVLELMSLSRSGQGRRGRISYAQLGVNQLGEVYEGLLSLSAFFAEENLYEVQPAAKKPLPRQTPKTTTKTNPQLNPKPRKVPNHTVN</sequence>
<organism evidence="2 3">
    <name type="scientific">Limnospira platensis NIES-46</name>
    <dbReference type="NCBI Taxonomy" id="1236695"/>
    <lineage>
        <taxon>Bacteria</taxon>
        <taxon>Bacillati</taxon>
        <taxon>Cyanobacteriota</taxon>
        <taxon>Cyanophyceae</taxon>
        <taxon>Oscillatoriophycideae</taxon>
        <taxon>Oscillatoriales</taxon>
        <taxon>Sirenicapillariaceae</taxon>
        <taxon>Limnospira</taxon>
    </lineage>
</organism>
<feature type="region of interest" description="Disordered" evidence="1">
    <location>
        <begin position="153"/>
        <end position="186"/>
    </location>
</feature>
<accession>A0A5M3T9E2</accession>
<dbReference type="Proteomes" id="UP000326169">
    <property type="component" value="Unassembled WGS sequence"/>
</dbReference>
<comment type="caution">
    <text evidence="2">The sequence shown here is derived from an EMBL/GenBank/DDBJ whole genome shotgun (WGS) entry which is preliminary data.</text>
</comment>
<proteinExistence type="predicted"/>
<evidence type="ECO:0000313" key="2">
    <source>
        <dbReference type="EMBL" id="GCE96323.1"/>
    </source>
</evidence>
<dbReference type="RefSeq" id="WP_014274246.1">
    <property type="nucleotide sequence ID" value="NZ_BIMW01000180.1"/>
</dbReference>
<keyword evidence="3" id="KW-1185">Reference proteome</keyword>
<feature type="compositionally biased region" description="Basic residues" evidence="1">
    <location>
        <begin position="176"/>
        <end position="186"/>
    </location>
</feature>
<dbReference type="GeneID" id="301686159"/>
<name>A0A5M3T9E2_LIMPL</name>
<evidence type="ECO:0000313" key="3">
    <source>
        <dbReference type="Proteomes" id="UP000326169"/>
    </source>
</evidence>
<gene>
    <name evidence="2" type="ORF">NIES46_43920</name>
</gene>
<dbReference type="EMBL" id="BIMW01000180">
    <property type="protein sequence ID" value="GCE96323.1"/>
    <property type="molecule type" value="Genomic_DNA"/>
</dbReference>
<evidence type="ECO:0000256" key="1">
    <source>
        <dbReference type="SAM" id="MobiDB-lite"/>
    </source>
</evidence>
<reference evidence="2 3" key="1">
    <citation type="journal article" date="2019" name="J Genomics">
        <title>The Draft Genome of a Hydrogen-producing Cyanobacterium, Arthrospira platensis NIES-46.</title>
        <authorList>
            <person name="Suzuki S."/>
            <person name="Yamaguchi H."/>
            <person name="Kawachi M."/>
        </authorList>
    </citation>
    <scope>NUCLEOTIDE SEQUENCE [LARGE SCALE GENOMIC DNA]</scope>
    <source>
        <strain evidence="2 3">NIES-46</strain>
    </source>
</reference>
<protein>
    <submittedName>
        <fullName evidence="2">Uncharacterized protein</fullName>
    </submittedName>
</protein>